<reference evidence="4" key="1">
    <citation type="submission" date="2018-10" db="EMBL/GenBank/DDBJ databases">
        <title>Transcriptome assembly of Aceria tosichella (Wheat curl mite) Type 2.</title>
        <authorList>
            <person name="Scully E.D."/>
            <person name="Geib S.M."/>
            <person name="Palmer N.A."/>
            <person name="Gupta A.K."/>
            <person name="Sarath G."/>
            <person name="Tatineni S."/>
        </authorList>
    </citation>
    <scope>NUCLEOTIDE SEQUENCE</scope>
    <source>
        <strain evidence="4">LincolnNE</strain>
    </source>
</reference>
<protein>
    <recommendedName>
        <fullName evidence="2">Phospholipid scramblase</fullName>
    </recommendedName>
</protein>
<feature type="region of interest" description="Disordered" evidence="3">
    <location>
        <begin position="58"/>
        <end position="101"/>
    </location>
</feature>
<feature type="region of interest" description="Disordered" evidence="3">
    <location>
        <begin position="304"/>
        <end position="333"/>
    </location>
</feature>
<keyword evidence="2" id="KW-0106">Calcium</keyword>
<comment type="similarity">
    <text evidence="1 2">Belongs to the phospholipid scramblase family.</text>
</comment>
<dbReference type="Pfam" id="PF03803">
    <property type="entry name" value="Scramblase"/>
    <property type="match status" value="1"/>
</dbReference>
<comment type="function">
    <text evidence="2">May mediate accelerated ATP-independent bidirectional transbilayer migration of phospholipids upon binding calcium ions that results in a loss of phospholipid asymmetry in the plasma membrane.</text>
</comment>
<feature type="region of interest" description="Disordered" evidence="3">
    <location>
        <begin position="25"/>
        <end position="46"/>
    </location>
</feature>
<keyword evidence="2" id="KW-0564">Palmitate</keyword>
<dbReference type="PANTHER" id="PTHR23248">
    <property type="entry name" value="PHOSPHOLIPID SCRAMBLASE-RELATED"/>
    <property type="match status" value="1"/>
</dbReference>
<dbReference type="GO" id="GO:0005886">
    <property type="term" value="C:plasma membrane"/>
    <property type="evidence" value="ECO:0007669"/>
    <property type="project" value="TreeGrafter"/>
</dbReference>
<evidence type="ECO:0000256" key="2">
    <source>
        <dbReference type="RuleBase" id="RU363116"/>
    </source>
</evidence>
<dbReference type="PANTHER" id="PTHR23248:SF9">
    <property type="entry name" value="PHOSPHOLIPID SCRAMBLASE"/>
    <property type="match status" value="1"/>
</dbReference>
<evidence type="ECO:0000256" key="3">
    <source>
        <dbReference type="SAM" id="MobiDB-lite"/>
    </source>
</evidence>
<comment type="cofactor">
    <cofactor evidence="2">
        <name>Ca(2+)</name>
        <dbReference type="ChEBI" id="CHEBI:29108"/>
    </cofactor>
</comment>
<sequence>MSGQPTPPQQHQQTIYTIHESQLNNSGGQYQQQQHQNGDGQHRNSNSEVLIDTSSIPMTHQTTMPPMQHQHLQPTPTQQQSETITSQPIQGGAGAGSSTSARVAPENQSIVYSVHPVFSMLDNHDALLVRQKADCTSTCCGFESVNTYTVRAKDGSPILKAIENSNCCERCCFETNREYNLSLVYGDEVVARIRKPYRVSRFCCYSNAIRIESPEDNPIGYIRQLFTFFGHPRYAIYDCQQPPKTASFVLESTSCRFCCTPFLCTCICGNKEFRIISTETKEEVGTITRHWSNQNQIQAQIDESGADDGAQDGRPGSSGDNDPFGGGVSSGSRGAGGSQLFGVQFSSDLEARHKVLLLSACFMMDFFYFENDRRRRKLASC</sequence>
<dbReference type="EMBL" id="GGYP01004524">
    <property type="protein sequence ID" value="MDE49295.1"/>
    <property type="molecule type" value="Transcribed_RNA"/>
</dbReference>
<organism evidence="4">
    <name type="scientific">Aceria tosichella</name>
    <name type="common">wheat curl mite</name>
    <dbReference type="NCBI Taxonomy" id="561515"/>
    <lineage>
        <taxon>Eukaryota</taxon>
        <taxon>Metazoa</taxon>
        <taxon>Ecdysozoa</taxon>
        <taxon>Arthropoda</taxon>
        <taxon>Chelicerata</taxon>
        <taxon>Arachnida</taxon>
        <taxon>Acari</taxon>
        <taxon>Acariformes</taxon>
        <taxon>Trombidiformes</taxon>
        <taxon>Prostigmata</taxon>
        <taxon>Eupodina</taxon>
        <taxon>Eriophyoidea</taxon>
        <taxon>Eriophyidae</taxon>
        <taxon>Eriophyinae</taxon>
        <taxon>Aceriini</taxon>
        <taxon>Aceria</taxon>
    </lineage>
</organism>
<name>A0A6G1SFN5_9ACAR</name>
<gene>
    <name evidence="4" type="primary">PLSCR2_0</name>
    <name evidence="4" type="ORF">g.9003</name>
</gene>
<keyword evidence="2" id="KW-0449">Lipoprotein</keyword>
<dbReference type="GO" id="GO:0017128">
    <property type="term" value="F:phospholipid scramblase activity"/>
    <property type="evidence" value="ECO:0007669"/>
    <property type="project" value="InterPro"/>
</dbReference>
<feature type="compositionally biased region" description="Low complexity" evidence="3">
    <location>
        <begin position="63"/>
        <end position="80"/>
    </location>
</feature>
<dbReference type="InterPro" id="IPR005552">
    <property type="entry name" value="Scramblase"/>
</dbReference>
<accession>A0A6G1SFN5</accession>
<evidence type="ECO:0000256" key="1">
    <source>
        <dbReference type="ARBA" id="ARBA00005350"/>
    </source>
</evidence>
<evidence type="ECO:0000313" key="4">
    <source>
        <dbReference type="EMBL" id="MDE49295.1"/>
    </source>
</evidence>
<dbReference type="AlphaFoldDB" id="A0A6G1SFN5"/>
<feature type="compositionally biased region" description="Gly residues" evidence="3">
    <location>
        <begin position="324"/>
        <end position="333"/>
    </location>
</feature>
<proteinExistence type="inferred from homology"/>
<feature type="compositionally biased region" description="Low complexity" evidence="3">
    <location>
        <begin position="25"/>
        <end position="39"/>
    </location>
</feature>